<feature type="region of interest" description="Disordered" evidence="1">
    <location>
        <begin position="1"/>
        <end position="35"/>
    </location>
</feature>
<dbReference type="Proteomes" id="UP000019146">
    <property type="component" value="Plasmid unnamed"/>
</dbReference>
<feature type="compositionally biased region" description="Basic and acidic residues" evidence="1">
    <location>
        <begin position="24"/>
        <end position="35"/>
    </location>
</feature>
<dbReference type="KEGG" id="bcai:K788_0001152"/>
<gene>
    <name evidence="2" type="ORF">K788_0001152</name>
</gene>
<name>A0A0P0RNK3_9BURK</name>
<organism evidence="2 3">
    <name type="scientific">Paraburkholderia caribensis MBA4</name>
    <dbReference type="NCBI Taxonomy" id="1323664"/>
    <lineage>
        <taxon>Bacteria</taxon>
        <taxon>Pseudomonadati</taxon>
        <taxon>Pseudomonadota</taxon>
        <taxon>Betaproteobacteria</taxon>
        <taxon>Burkholderiales</taxon>
        <taxon>Burkholderiaceae</taxon>
        <taxon>Paraburkholderia</taxon>
    </lineage>
</organism>
<reference evidence="2 3" key="1">
    <citation type="journal article" date="2014" name="Genome Announc.">
        <title>Draft Genome Sequence of the Haloacid-Degrading Burkholderia caribensis Strain MBA4.</title>
        <authorList>
            <person name="Pan Y."/>
            <person name="Kong K.F."/>
            <person name="Tsang J.S."/>
        </authorList>
    </citation>
    <scope>NUCLEOTIDE SEQUENCE [LARGE SCALE GENOMIC DNA]</scope>
    <source>
        <strain evidence="2 3">MBA4</strain>
        <plasmid evidence="3">Plasmid</plasmid>
    </source>
</reference>
<dbReference type="RefSeq" id="WP_035994075.1">
    <property type="nucleotide sequence ID" value="NZ_CP012748.1"/>
</dbReference>
<geneLocation type="plasmid" evidence="3"/>
<accession>A0A0P0RNK3</accession>
<evidence type="ECO:0000313" key="3">
    <source>
        <dbReference type="Proteomes" id="UP000019146"/>
    </source>
</evidence>
<keyword evidence="2" id="KW-0614">Plasmid</keyword>
<protein>
    <submittedName>
        <fullName evidence="2">Uncharacterized protein</fullName>
    </submittedName>
</protein>
<dbReference type="EMBL" id="CP012748">
    <property type="protein sequence ID" value="ALL70511.1"/>
    <property type="molecule type" value="Genomic_DNA"/>
</dbReference>
<proteinExistence type="predicted"/>
<evidence type="ECO:0000256" key="1">
    <source>
        <dbReference type="SAM" id="MobiDB-lite"/>
    </source>
</evidence>
<sequence length="67" mass="7249">MHDFAKPYLNASSGPDTRAARPPRNPDSRGRDSHSTFRALQALPLARLAANGTDHAHVRAVAILGYN</sequence>
<dbReference type="GeneID" id="69973972"/>
<evidence type="ECO:0000313" key="2">
    <source>
        <dbReference type="EMBL" id="ALL70511.1"/>
    </source>
</evidence>
<dbReference type="AlphaFoldDB" id="A0A0P0RNK3"/>